<evidence type="ECO:0000313" key="15">
    <source>
        <dbReference type="Proteomes" id="UP001281761"/>
    </source>
</evidence>
<evidence type="ECO:0000259" key="13">
    <source>
        <dbReference type="SMART" id="SM01355"/>
    </source>
</evidence>
<comment type="function">
    <text evidence="10">Subunit of non-clathrin- and clathrin-associated adaptor protein complex 3 (AP-3) that plays a role in protein sorting in the late-Golgi/trans-Golgi network (TGN) and/or endosomes. The AP complexes mediate both the recruitment of clathrin to membranes and the recognition of sorting signals within the cytosolic tails of transmembrane cargo molecules. AP-3 appears to be involved in the sorting of a subset of transmembrane proteins targeted to lysosomes and lysosome-related organelles. In concert with the BLOC-1 complex, AP-3 is required to target cargos into vesicles assembled at cell bodies for delivery into neurites and nerve terminals.</text>
</comment>
<dbReference type="InterPro" id="IPR002553">
    <property type="entry name" value="Clathrin/coatomer_adapt-like_N"/>
</dbReference>
<evidence type="ECO:0000256" key="5">
    <source>
        <dbReference type="ARBA" id="ARBA00022553"/>
    </source>
</evidence>
<comment type="similarity">
    <text evidence="3 11">Belongs to the adaptor complexes large subunit family.</text>
</comment>
<dbReference type="InterPro" id="IPR029390">
    <property type="entry name" value="AP3B_C"/>
</dbReference>
<feature type="compositionally biased region" description="Basic and acidic residues" evidence="12">
    <location>
        <begin position="807"/>
        <end position="828"/>
    </location>
</feature>
<feature type="compositionally biased region" description="Low complexity" evidence="12">
    <location>
        <begin position="744"/>
        <end position="756"/>
    </location>
</feature>
<feature type="domain" description="AP-3 complex subunit beta C-terminal" evidence="13">
    <location>
        <begin position="826"/>
        <end position="969"/>
    </location>
</feature>
<evidence type="ECO:0000256" key="12">
    <source>
        <dbReference type="SAM" id="MobiDB-lite"/>
    </source>
</evidence>
<comment type="caution">
    <text evidence="14">The sequence shown here is derived from an EMBL/GenBank/DDBJ whole genome shotgun (WGS) entry which is preliminary data.</text>
</comment>
<evidence type="ECO:0000256" key="8">
    <source>
        <dbReference type="ARBA" id="ARBA00023136"/>
    </source>
</evidence>
<dbReference type="Proteomes" id="UP001281761">
    <property type="component" value="Unassembled WGS sequence"/>
</dbReference>
<feature type="compositionally biased region" description="Acidic residues" evidence="12">
    <location>
        <begin position="782"/>
        <end position="791"/>
    </location>
</feature>
<accession>A0ABQ9XIK3</accession>
<evidence type="ECO:0000313" key="14">
    <source>
        <dbReference type="EMBL" id="KAK2951153.1"/>
    </source>
</evidence>
<keyword evidence="7" id="KW-0333">Golgi apparatus</keyword>
<name>A0ABQ9XIK3_9EUKA</name>
<dbReference type="Pfam" id="PF24080">
    <property type="entry name" value="AP3B1_C_2"/>
    <property type="match status" value="1"/>
</dbReference>
<dbReference type="InterPro" id="IPR026739">
    <property type="entry name" value="AP_beta"/>
</dbReference>
<comment type="subcellular location">
    <subcellularLocation>
        <location evidence="1">Cytoplasmic vesicle</location>
        <location evidence="1">Clathrin-coated vesicle membrane</location>
        <topology evidence="1">Peripheral membrane protein</topology>
        <orientation evidence="1">Cytoplasmic side</orientation>
    </subcellularLocation>
    <subcellularLocation>
        <location evidence="2">Golgi apparatus</location>
    </subcellularLocation>
</comment>
<proteinExistence type="inferred from homology"/>
<dbReference type="InterPro" id="IPR011989">
    <property type="entry name" value="ARM-like"/>
</dbReference>
<evidence type="ECO:0000256" key="1">
    <source>
        <dbReference type="ARBA" id="ARBA00004145"/>
    </source>
</evidence>
<organism evidence="14 15">
    <name type="scientific">Blattamonas nauphoetae</name>
    <dbReference type="NCBI Taxonomy" id="2049346"/>
    <lineage>
        <taxon>Eukaryota</taxon>
        <taxon>Metamonada</taxon>
        <taxon>Preaxostyla</taxon>
        <taxon>Oxymonadida</taxon>
        <taxon>Blattamonas</taxon>
    </lineage>
</organism>
<dbReference type="PIRSF" id="PIRSF037096">
    <property type="entry name" value="AP3_complex_beta"/>
    <property type="match status" value="1"/>
</dbReference>
<dbReference type="Pfam" id="PF14796">
    <property type="entry name" value="AP3B1_C"/>
    <property type="match status" value="1"/>
</dbReference>
<feature type="compositionally biased region" description="Basic residues" evidence="12">
    <location>
        <begin position="766"/>
        <end position="777"/>
    </location>
</feature>
<dbReference type="InterPro" id="IPR056314">
    <property type="entry name" value="AP3B1/2_C"/>
</dbReference>
<evidence type="ECO:0000256" key="3">
    <source>
        <dbReference type="ARBA" id="ARBA00006613"/>
    </source>
</evidence>
<keyword evidence="15" id="KW-1185">Reference proteome</keyword>
<feature type="region of interest" description="Disordered" evidence="12">
    <location>
        <begin position="696"/>
        <end position="830"/>
    </location>
</feature>
<evidence type="ECO:0000256" key="6">
    <source>
        <dbReference type="ARBA" id="ARBA00022927"/>
    </source>
</evidence>
<keyword evidence="9" id="KW-0968">Cytoplasmic vesicle</keyword>
<keyword evidence="4 11" id="KW-0813">Transport</keyword>
<feature type="compositionally biased region" description="Acidic residues" evidence="12">
    <location>
        <begin position="727"/>
        <end position="743"/>
    </location>
</feature>
<dbReference type="InterPro" id="IPR016024">
    <property type="entry name" value="ARM-type_fold"/>
</dbReference>
<dbReference type="InterPro" id="IPR026740">
    <property type="entry name" value="AP3_beta"/>
</dbReference>
<evidence type="ECO:0000256" key="10">
    <source>
        <dbReference type="ARBA" id="ARBA00023570"/>
    </source>
</evidence>
<protein>
    <recommendedName>
        <fullName evidence="11">AP-3 complex subunit beta</fullName>
    </recommendedName>
</protein>
<dbReference type="Gene3D" id="1.25.10.10">
    <property type="entry name" value="Leucine-rich Repeat Variant"/>
    <property type="match status" value="1"/>
</dbReference>
<keyword evidence="6 11" id="KW-0653">Protein transport</keyword>
<evidence type="ECO:0000256" key="4">
    <source>
        <dbReference type="ARBA" id="ARBA00022448"/>
    </source>
</evidence>
<feature type="region of interest" description="Disordered" evidence="12">
    <location>
        <begin position="463"/>
        <end position="505"/>
    </location>
</feature>
<feature type="region of interest" description="Disordered" evidence="12">
    <location>
        <begin position="236"/>
        <end position="260"/>
    </location>
</feature>
<dbReference type="SUPFAM" id="SSF48371">
    <property type="entry name" value="ARM repeat"/>
    <property type="match status" value="1"/>
</dbReference>
<dbReference type="SMART" id="SM01355">
    <property type="entry name" value="AP3B1_C"/>
    <property type="match status" value="1"/>
</dbReference>
<feature type="compositionally biased region" description="Basic and acidic residues" evidence="12">
    <location>
        <begin position="469"/>
        <end position="488"/>
    </location>
</feature>
<evidence type="ECO:0000256" key="9">
    <source>
        <dbReference type="ARBA" id="ARBA00023329"/>
    </source>
</evidence>
<keyword evidence="5" id="KW-0597">Phosphoprotein</keyword>
<sequence length="1102" mass="122014">MTGLDNTYYTDLSPSKVSEIKFLLDSLEPMKEFEALKRLCAFSSKGFDVSEFFPQVVKAIITQNLDVKRLIYQFIIINSKKQPDLVLLCVDKLHKDATENNNPLIRGLALRTLSSLNAPEIIQVLAHDISKGAHDPSPFVKKAAALAIPKLVTLDESLRDTMIELIGEMLAERSTIVLGPVLAAFNIVCPSEFRLLHKHFRNIVHVIVDLDQWSQIIALKIFLNYARNQFPSPFIQREEPAKKSEKKGDDSSESEESDNFENFLSKKHSNDRNILQGISNVDPDLRFLLTSVQTLLMSANPGVVLGVVALYYYCAPETEFIPAARAVTRLVFDNTPSADLALKAVASMAIARPHLFSAVYKDFFVFNECSLEGKKMRLNILSHIATDTNARAILSEFEYYVHSKNKEFVCATIRAIYGVAVHVPSVIADCMRGVMGLLCSSDEAVVSEAVMCVKNLIQQQTSGSLGGTEENREKEEEMPSWMKDTDDKKKKKGKKAKKEPTPEEERAESIRNVLLSLISLLPSIRVPLARSSIVWMIGTYCHLVPHHSPDVLRRLVSTFKEEDTETKLQILTLAAKIYLHTLDLTEYGKPDHKRVFSENVCDVLSQLFSHVHNLARFDRNTEVREKARFYRPLLTSPSALFTQCLLNDKPVPTSHNETDIALTTFVVGTLSHAVELPCPGYHSLEQFPQDVDEEAAKDRLPPPTTLIPVNVLGGDDTRRKGKKGFYESDDSDESTSEETDSDSYDTTSSDESSTETSSDESESTPPKKRAPPKKKGKKQESSSEESTEESSSESSSEPTPPPKKSKKAAEKEKPAKKTKKEESRKPAQSDDLLLQLTQVAFNSPSAPSTSAFITAQTNPAAFSPLAALFAEVTNKPLFHLTKVASTSKTANSNLSIDVGFTRKASVFDSEMQAVKLFFLNEGKDTVETVSLSGEVSEPRSIRTIPPISFIPAQSTAEATLAVNFADSTSELVLSLTADDKTFTISFSPPSGELLHPLQLTKEEFFTYKAQLSGMMMHKISFTLPVSEPDRVILEAVTKTANVGLVVSDDPNVILFAGAGTKDIKKVLIEVNKEAQTLAVHAEDLLVGEDIVDEIHRAIQESF</sequence>
<evidence type="ECO:0000256" key="11">
    <source>
        <dbReference type="PIRNR" id="PIRNR037096"/>
    </source>
</evidence>
<reference evidence="14 15" key="1">
    <citation type="journal article" date="2022" name="bioRxiv">
        <title>Genomics of Preaxostyla Flagellates Illuminates Evolutionary Transitions and the Path Towards Mitochondrial Loss.</title>
        <authorList>
            <person name="Novak L.V.F."/>
            <person name="Treitli S.C."/>
            <person name="Pyrih J."/>
            <person name="Halakuc P."/>
            <person name="Pipaliya S.V."/>
            <person name="Vacek V."/>
            <person name="Brzon O."/>
            <person name="Soukal P."/>
            <person name="Eme L."/>
            <person name="Dacks J.B."/>
            <person name="Karnkowska A."/>
            <person name="Elias M."/>
            <person name="Hampl V."/>
        </authorList>
    </citation>
    <scope>NUCLEOTIDE SEQUENCE [LARGE SCALE GENOMIC DNA]</scope>
    <source>
        <strain evidence="14">NAU3</strain>
        <tissue evidence="14">Gut</tissue>
    </source>
</reference>
<feature type="compositionally biased region" description="Basic and acidic residues" evidence="12">
    <location>
        <begin position="236"/>
        <end position="250"/>
    </location>
</feature>
<evidence type="ECO:0000256" key="2">
    <source>
        <dbReference type="ARBA" id="ARBA00004555"/>
    </source>
</evidence>
<dbReference type="Pfam" id="PF01602">
    <property type="entry name" value="Adaptin_N"/>
    <property type="match status" value="2"/>
</dbReference>
<keyword evidence="8 11" id="KW-0472">Membrane</keyword>
<gene>
    <name evidence="14" type="ORF">BLNAU_13891</name>
</gene>
<dbReference type="EMBL" id="JARBJD010000123">
    <property type="protein sequence ID" value="KAK2951153.1"/>
    <property type="molecule type" value="Genomic_DNA"/>
</dbReference>
<evidence type="ECO:0000256" key="7">
    <source>
        <dbReference type="ARBA" id="ARBA00023034"/>
    </source>
</evidence>
<dbReference type="PANTHER" id="PTHR11134">
    <property type="entry name" value="ADAPTOR COMPLEX SUBUNIT BETA FAMILY MEMBER"/>
    <property type="match status" value="1"/>
</dbReference>